<accession>A0AAF3EKF8</accession>
<feature type="region of interest" description="Disordered" evidence="1">
    <location>
        <begin position="43"/>
        <end position="74"/>
    </location>
</feature>
<evidence type="ECO:0000313" key="2">
    <source>
        <dbReference type="Proteomes" id="UP000887575"/>
    </source>
</evidence>
<protein>
    <submittedName>
        <fullName evidence="3">Uncharacterized protein</fullName>
    </submittedName>
</protein>
<keyword evidence="2" id="KW-1185">Reference proteome</keyword>
<dbReference type="AlphaFoldDB" id="A0AAF3EKF8"/>
<feature type="compositionally biased region" description="Polar residues" evidence="1">
    <location>
        <begin position="44"/>
        <end position="63"/>
    </location>
</feature>
<proteinExistence type="predicted"/>
<sequence length="74" mass="8253">MNVVVTTKLKSDGTLVRVRARGAYGRCHYFRLVPSMYDYVLVSNPRNSSVGSGHSSARQSPCSTPDPKRKPEQR</sequence>
<dbReference type="WBParaSite" id="MBELARI_LOCUS14453">
    <property type="protein sequence ID" value="MBELARI_LOCUS14453"/>
    <property type="gene ID" value="MBELARI_LOCUS14453"/>
</dbReference>
<organism evidence="2 3">
    <name type="scientific">Mesorhabditis belari</name>
    <dbReference type="NCBI Taxonomy" id="2138241"/>
    <lineage>
        <taxon>Eukaryota</taxon>
        <taxon>Metazoa</taxon>
        <taxon>Ecdysozoa</taxon>
        <taxon>Nematoda</taxon>
        <taxon>Chromadorea</taxon>
        <taxon>Rhabditida</taxon>
        <taxon>Rhabditina</taxon>
        <taxon>Rhabditomorpha</taxon>
        <taxon>Rhabditoidea</taxon>
        <taxon>Rhabditidae</taxon>
        <taxon>Mesorhabditinae</taxon>
        <taxon>Mesorhabditis</taxon>
    </lineage>
</organism>
<evidence type="ECO:0000256" key="1">
    <source>
        <dbReference type="SAM" id="MobiDB-lite"/>
    </source>
</evidence>
<dbReference type="Proteomes" id="UP000887575">
    <property type="component" value="Unassembled WGS sequence"/>
</dbReference>
<evidence type="ECO:0000313" key="3">
    <source>
        <dbReference type="WBParaSite" id="MBELARI_LOCUS14453"/>
    </source>
</evidence>
<reference evidence="3" key="1">
    <citation type="submission" date="2024-02" db="UniProtKB">
        <authorList>
            <consortium name="WormBaseParasite"/>
        </authorList>
    </citation>
    <scope>IDENTIFICATION</scope>
</reference>
<name>A0AAF3EKF8_9BILA</name>